<dbReference type="InterPro" id="IPR000477">
    <property type="entry name" value="RT_dom"/>
</dbReference>
<dbReference type="InterPro" id="IPR036397">
    <property type="entry name" value="RNaseH_sf"/>
</dbReference>
<name>A0A9Q3BQN0_9BASI</name>
<gene>
    <name evidence="3" type="ORF">O181_008861</name>
</gene>
<evidence type="ECO:0000256" key="1">
    <source>
        <dbReference type="SAM" id="MobiDB-lite"/>
    </source>
</evidence>
<keyword evidence="4" id="KW-1185">Reference proteome</keyword>
<dbReference type="PANTHER" id="PTHR33481">
    <property type="entry name" value="REVERSE TRANSCRIPTASE"/>
    <property type="match status" value="1"/>
</dbReference>
<evidence type="ECO:0000313" key="4">
    <source>
        <dbReference type="Proteomes" id="UP000765509"/>
    </source>
</evidence>
<evidence type="ECO:0000259" key="2">
    <source>
        <dbReference type="PROSITE" id="PS50878"/>
    </source>
</evidence>
<dbReference type="PANTHER" id="PTHR33481:SF1">
    <property type="entry name" value="ENDONUCLEASE_EXONUCLEASE_PHOSPHATASE DOMAIN-CONTAINING PROTEIN-RELATED"/>
    <property type="match status" value="1"/>
</dbReference>
<protein>
    <recommendedName>
        <fullName evidence="2">Reverse transcriptase domain-containing protein</fullName>
    </recommendedName>
</protein>
<dbReference type="Proteomes" id="UP000765509">
    <property type="component" value="Unassembled WGS sequence"/>
</dbReference>
<feature type="domain" description="Reverse transcriptase" evidence="2">
    <location>
        <begin position="1"/>
        <end position="220"/>
    </location>
</feature>
<accession>A0A9Q3BQN0</accession>
<organism evidence="3 4">
    <name type="scientific">Austropuccinia psidii MF-1</name>
    <dbReference type="NCBI Taxonomy" id="1389203"/>
    <lineage>
        <taxon>Eukaryota</taxon>
        <taxon>Fungi</taxon>
        <taxon>Dikarya</taxon>
        <taxon>Basidiomycota</taxon>
        <taxon>Pucciniomycotina</taxon>
        <taxon>Pucciniomycetes</taxon>
        <taxon>Pucciniales</taxon>
        <taxon>Sphaerophragmiaceae</taxon>
        <taxon>Austropuccinia</taxon>
    </lineage>
</organism>
<feature type="region of interest" description="Disordered" evidence="1">
    <location>
        <begin position="1"/>
        <end position="21"/>
    </location>
</feature>
<proteinExistence type="predicted"/>
<sequence length="515" mass="57684">MYWAHQTNSIHPGHVGGRPGKSRNDAFVTLTSCINHKWREGKVVMGTFLDVKLAYPSVHRKRLIHDLERTACPPYLCYIINSVLSDRTTSLKIDDHGSQTFSVPNGLPQGSPLSVTLYLLYNSNLLLPSPPLLNSNNISIAYIDNITHLLATDNVQQGIAKAEEVMARSNNWGKRYGAIFDNKKTNFMIFTRKQQLLHKIEIACSTYTPQKEVKWLGVTLTPTLSPGPHLRTIKTKASNTIKQLSQIIRPTYGLCQREAKVLIATVMTTSTGMMKQTPSLFLKLYGGIKDFTNQHIKLTHNYLHSKLAAPIDDAHRTLILRDLTNAQQKHSSPLNNLLEKDNFLQQHITRTETLSPFPIPPWSLQVTDIINLQLTKEQAKKEIIKQIKSELTTNTLVFFTDGSLFPGKGGGAAAILMNTQTKKSAYVGKDSIITNFETELIAIFLCQELLTDYIRTFGPPSCCNLLQQPSSPQGNHLAKKECPRTILNNKNIQQLPNQTLLVPGSHGHPTKQRSR</sequence>
<dbReference type="Gene3D" id="3.30.420.10">
    <property type="entry name" value="Ribonuclease H-like superfamily/Ribonuclease H"/>
    <property type="match status" value="1"/>
</dbReference>
<dbReference type="Pfam" id="PF00078">
    <property type="entry name" value="RVT_1"/>
    <property type="match status" value="1"/>
</dbReference>
<dbReference type="AlphaFoldDB" id="A0A9Q3BQN0"/>
<dbReference type="PROSITE" id="PS50878">
    <property type="entry name" value="RT_POL"/>
    <property type="match status" value="1"/>
</dbReference>
<comment type="caution">
    <text evidence="3">The sequence shown here is derived from an EMBL/GenBank/DDBJ whole genome shotgun (WGS) entry which is preliminary data.</text>
</comment>
<feature type="compositionally biased region" description="Polar residues" evidence="1">
    <location>
        <begin position="1"/>
        <end position="10"/>
    </location>
</feature>
<dbReference type="EMBL" id="AVOT02002093">
    <property type="protein sequence ID" value="MBW0469146.1"/>
    <property type="molecule type" value="Genomic_DNA"/>
</dbReference>
<evidence type="ECO:0000313" key="3">
    <source>
        <dbReference type="EMBL" id="MBW0469146.1"/>
    </source>
</evidence>
<reference evidence="3" key="1">
    <citation type="submission" date="2021-03" db="EMBL/GenBank/DDBJ databases">
        <title>Draft genome sequence of rust myrtle Austropuccinia psidii MF-1, a brazilian biotype.</title>
        <authorList>
            <person name="Quecine M.C."/>
            <person name="Pachon D.M.R."/>
            <person name="Bonatelli M.L."/>
            <person name="Correr F.H."/>
            <person name="Franceschini L.M."/>
            <person name="Leite T.F."/>
            <person name="Margarido G.R.A."/>
            <person name="Almeida C.A."/>
            <person name="Ferrarezi J.A."/>
            <person name="Labate C.A."/>
        </authorList>
    </citation>
    <scope>NUCLEOTIDE SEQUENCE</scope>
    <source>
        <strain evidence="3">MF-1</strain>
    </source>
</reference>
<dbReference type="GO" id="GO:0003676">
    <property type="term" value="F:nucleic acid binding"/>
    <property type="evidence" value="ECO:0007669"/>
    <property type="project" value="InterPro"/>
</dbReference>